<accession>A0A1S7DQ14</accession>
<evidence type="ECO:0000256" key="1">
    <source>
        <dbReference type="SAM" id="Coils"/>
    </source>
</evidence>
<gene>
    <name evidence="4" type="ORF">AB406_0239</name>
</gene>
<reference evidence="4 5" key="1">
    <citation type="submission" date="2015-06" db="EMBL/GenBank/DDBJ databases">
        <title>R. anatipestifer strain HXb2 is the most virulent strain so far, and the genome sequence would help us uncover the pathogenesis.</title>
        <authorList>
            <person name="Hu Q."/>
            <person name="Qi J."/>
            <person name="Bo H."/>
            <person name="Liu G."/>
            <person name="Tao M."/>
            <person name="Ding Y."/>
            <person name="Xue Y."/>
        </authorList>
    </citation>
    <scope>NUCLEOTIDE SEQUENCE [LARGE SCALE GENOMIC DNA]</scope>
    <source>
        <strain evidence="4 5">HXb2</strain>
    </source>
</reference>
<feature type="transmembrane region" description="Helical" evidence="2">
    <location>
        <begin position="84"/>
        <end position="108"/>
    </location>
</feature>
<feature type="coiled-coil region" evidence="1">
    <location>
        <begin position="453"/>
        <end position="495"/>
    </location>
</feature>
<feature type="coiled-coil region" evidence="1">
    <location>
        <begin position="347"/>
        <end position="395"/>
    </location>
</feature>
<evidence type="ECO:0000313" key="5">
    <source>
        <dbReference type="Proteomes" id="UP000189883"/>
    </source>
</evidence>
<name>A0A1S7DQ14_RIEAN</name>
<evidence type="ECO:0000259" key="3">
    <source>
        <dbReference type="Pfam" id="PF05569"/>
    </source>
</evidence>
<dbReference type="AlphaFoldDB" id="A0A1S7DQ14"/>
<dbReference type="PANTHER" id="PTHR34978:SF3">
    <property type="entry name" value="SLR0241 PROTEIN"/>
    <property type="match status" value="1"/>
</dbReference>
<evidence type="ECO:0000313" key="4">
    <source>
        <dbReference type="EMBL" id="AQY21202.1"/>
    </source>
</evidence>
<keyword evidence="2" id="KW-1133">Transmembrane helix</keyword>
<keyword evidence="1" id="KW-0175">Coiled coil</keyword>
<keyword evidence="2" id="KW-0812">Transmembrane</keyword>
<dbReference type="Proteomes" id="UP000189883">
    <property type="component" value="Chromosome"/>
</dbReference>
<feature type="transmembrane region" description="Helical" evidence="2">
    <location>
        <begin position="37"/>
        <end position="59"/>
    </location>
</feature>
<proteinExistence type="predicted"/>
<organism evidence="4 5">
    <name type="scientific">Riemerella anatipestifer</name>
    <name type="common">Moraxella anatipestifer</name>
    <dbReference type="NCBI Taxonomy" id="34085"/>
    <lineage>
        <taxon>Bacteria</taxon>
        <taxon>Pseudomonadati</taxon>
        <taxon>Bacteroidota</taxon>
        <taxon>Flavobacteriia</taxon>
        <taxon>Flavobacteriales</taxon>
        <taxon>Weeksellaceae</taxon>
        <taxon>Riemerella</taxon>
    </lineage>
</organism>
<feature type="transmembrane region" description="Helical" evidence="2">
    <location>
        <begin position="263"/>
        <end position="282"/>
    </location>
</feature>
<dbReference type="PANTHER" id="PTHR34978">
    <property type="entry name" value="POSSIBLE SENSOR-TRANSDUCER PROTEIN BLAR"/>
    <property type="match status" value="1"/>
</dbReference>
<dbReference type="InterPro" id="IPR008756">
    <property type="entry name" value="Peptidase_M56"/>
</dbReference>
<evidence type="ECO:0000256" key="2">
    <source>
        <dbReference type="SAM" id="Phobius"/>
    </source>
</evidence>
<dbReference type="InterPro" id="IPR052173">
    <property type="entry name" value="Beta-lactam_resp_regulator"/>
</dbReference>
<feature type="transmembrane region" description="Helical" evidence="2">
    <location>
        <begin position="6"/>
        <end position="25"/>
    </location>
</feature>
<dbReference type="RefSeq" id="WP_079206399.1">
    <property type="nucleotide sequence ID" value="NZ_CP011859.1"/>
</dbReference>
<dbReference type="Pfam" id="PF05569">
    <property type="entry name" value="Peptidase_M56"/>
    <property type="match status" value="1"/>
</dbReference>
<protein>
    <recommendedName>
        <fullName evidence="3">Peptidase M56 domain-containing protein</fullName>
    </recommendedName>
</protein>
<keyword evidence="2" id="KW-0472">Membrane</keyword>
<dbReference type="CDD" id="cd07341">
    <property type="entry name" value="M56_BlaR1_MecR1_like"/>
    <property type="match status" value="1"/>
</dbReference>
<dbReference type="EMBL" id="CP011859">
    <property type="protein sequence ID" value="AQY21202.1"/>
    <property type="molecule type" value="Genomic_DNA"/>
</dbReference>
<sequence>MESLMTYIIKSLVCSGFLYTYYFIFLKDKTFHRYNRFYLMFTLFVSVLLPLLKVEYFTIEVNPKVFMLMSEFKSYASKYERESYAVLFHFLGIIVALVSVMFLFRLLLGMWRLSKLKNKYEKINFQGINFYKTDLEEAPFSYFKNLFWKNSIAIDTDLGRQILKHEMVHIAQGHSWDKFIVSLFQSIFWFNPIFYLIKKELSLIHEYLADSQSIKKGDTQSFAKMILEHHFSGKVFPATNPFLSSNLKKRIIMLKKSKTKFAYIRKVLALPLVFSVVFIYAVNTKNKEIVALNKVIEHKVNDLENHNNPKVEVSKLVSQKSESRSNDKVISQEFVYEVESKSVGVKIDTLRKSNKDFRKSIKKERKRIEKYRKALESQRKKEEKIRVEIEKLRSSISTKSNSEEQFKELERLYSQLDGIYDAPRYKRILEGIEKSSLKIGEYCQSYYEEAKQRESLSKLREEEAKNVERLANESRKAAEEALKISKDVAKKAEEARRVALEVVKAINEN</sequence>
<feature type="domain" description="Peptidase M56" evidence="3">
    <location>
        <begin position="162"/>
        <end position="254"/>
    </location>
</feature>